<dbReference type="RefSeq" id="WP_349181364.1">
    <property type="nucleotide sequence ID" value="NZ_JBBNGS010000002.1"/>
</dbReference>
<comment type="caution">
    <text evidence="1">The sequence shown here is derived from an EMBL/GenBank/DDBJ whole genome shotgun (WGS) entry which is preliminary data.</text>
</comment>
<name>A0ABV1IFC4_9ACTN</name>
<proteinExistence type="predicted"/>
<accession>A0ABV1IFC4</accession>
<evidence type="ECO:0008006" key="3">
    <source>
        <dbReference type="Google" id="ProtNLM"/>
    </source>
</evidence>
<dbReference type="EMBL" id="JBBNGS010000002">
    <property type="protein sequence ID" value="MEQ2637010.1"/>
    <property type="molecule type" value="Genomic_DNA"/>
</dbReference>
<organism evidence="1 2">
    <name type="scientific">Paratractidigestivibacter faecalis</name>
    <dbReference type="NCBI Taxonomy" id="2292441"/>
    <lineage>
        <taxon>Bacteria</taxon>
        <taxon>Bacillati</taxon>
        <taxon>Actinomycetota</taxon>
        <taxon>Coriobacteriia</taxon>
        <taxon>Coriobacteriales</taxon>
        <taxon>Atopobiaceae</taxon>
        <taxon>Paratractidigestivibacter</taxon>
    </lineage>
</organism>
<evidence type="ECO:0000313" key="2">
    <source>
        <dbReference type="Proteomes" id="UP001478817"/>
    </source>
</evidence>
<gene>
    <name evidence="1" type="ORF">AAAT05_01400</name>
</gene>
<sequence length="291" mass="30239">MRSPLYAELSCGGQTVRLDGLVGGRGLRVTSGGIEGWWSTPDPKWSLTERQSADGAHEVADGMALYSARTVTVHAVAMGRDRDDAKALLDSLLAMAHGRARLRVVDSSEDTFCEGLVSVQAGDEWHPGAILADVTLTCPDPRRLATAAESAVMLPASASLTAGLSYGEGGRGLAYPLDYGKGALDARNVCTVTNHGTSTAWPTIRVSRGMADVELLAACAGRASTLSLAGTCTTEVTIDCRTRTAATARTDVTRRLTGAGALGVPAGETMRLALLSAGTGSVSVELRDTYV</sequence>
<evidence type="ECO:0000313" key="1">
    <source>
        <dbReference type="EMBL" id="MEQ2637010.1"/>
    </source>
</evidence>
<dbReference type="Proteomes" id="UP001478817">
    <property type="component" value="Unassembled WGS sequence"/>
</dbReference>
<protein>
    <recommendedName>
        <fullName evidence="3">Phage tail protein</fullName>
    </recommendedName>
</protein>
<reference evidence="1 2" key="1">
    <citation type="submission" date="2024-04" db="EMBL/GenBank/DDBJ databases">
        <title>Human intestinal bacterial collection.</title>
        <authorList>
            <person name="Pauvert C."/>
            <person name="Hitch T.C.A."/>
            <person name="Clavel T."/>
        </authorList>
    </citation>
    <scope>NUCLEOTIDE SEQUENCE [LARGE SCALE GENOMIC DNA]</scope>
    <source>
        <strain evidence="1 2">CLA-AA-H197</strain>
    </source>
</reference>
<keyword evidence="2" id="KW-1185">Reference proteome</keyword>